<feature type="transmembrane region" description="Helical" evidence="6">
    <location>
        <begin position="54"/>
        <end position="78"/>
    </location>
</feature>
<keyword evidence="2" id="KW-1003">Cell membrane</keyword>
<protein>
    <submittedName>
        <fullName evidence="8">Sulfatase-like hydrolase/transferase</fullName>
    </submittedName>
</protein>
<dbReference type="RefSeq" id="WP_408082746.1">
    <property type="nucleotide sequence ID" value="NZ_JBELQA010000011.1"/>
</dbReference>
<evidence type="ECO:0000313" key="8">
    <source>
        <dbReference type="EMBL" id="MFL9832301.1"/>
    </source>
</evidence>
<proteinExistence type="predicted"/>
<evidence type="ECO:0000256" key="1">
    <source>
        <dbReference type="ARBA" id="ARBA00004651"/>
    </source>
</evidence>
<dbReference type="InterPro" id="IPR012160">
    <property type="entry name" value="LtaS-like"/>
</dbReference>
<dbReference type="InterPro" id="IPR017850">
    <property type="entry name" value="Alkaline_phosphatase_core_sf"/>
</dbReference>
<dbReference type="PANTHER" id="PTHR47371:SF3">
    <property type="entry name" value="PHOSPHOGLYCEROL TRANSFERASE I"/>
    <property type="match status" value="1"/>
</dbReference>
<accession>A0ABW8XWN0</accession>
<feature type="transmembrane region" description="Helical" evidence="6">
    <location>
        <begin position="133"/>
        <end position="160"/>
    </location>
</feature>
<reference evidence="8 9" key="1">
    <citation type="submission" date="2024-06" db="EMBL/GenBank/DDBJ databases">
        <authorList>
            <person name="Kaempfer P."/>
            <person name="Viver T."/>
        </authorList>
    </citation>
    <scope>NUCLEOTIDE SEQUENCE [LARGE SCALE GENOMIC DNA]</scope>
    <source>
        <strain evidence="8 9">ST-87</strain>
    </source>
</reference>
<dbReference type="SUPFAM" id="SSF53649">
    <property type="entry name" value="Alkaline phosphatase-like"/>
    <property type="match status" value="1"/>
</dbReference>
<dbReference type="Pfam" id="PF00884">
    <property type="entry name" value="Sulfatase"/>
    <property type="match status" value="1"/>
</dbReference>
<evidence type="ECO:0000256" key="4">
    <source>
        <dbReference type="ARBA" id="ARBA00022989"/>
    </source>
</evidence>
<feature type="transmembrane region" description="Helical" evidence="6">
    <location>
        <begin position="90"/>
        <end position="113"/>
    </location>
</feature>
<dbReference type="PIRSF" id="PIRSF005091">
    <property type="entry name" value="Mmb_sulf_HI1246"/>
    <property type="match status" value="1"/>
</dbReference>
<dbReference type="InterPro" id="IPR050448">
    <property type="entry name" value="OpgB/LTA_synthase_biosynth"/>
</dbReference>
<dbReference type="CDD" id="cd16015">
    <property type="entry name" value="LTA_synthase"/>
    <property type="match status" value="1"/>
</dbReference>
<dbReference type="EMBL" id="JBELQA010000011">
    <property type="protein sequence ID" value="MFL9832301.1"/>
    <property type="molecule type" value="Genomic_DNA"/>
</dbReference>
<keyword evidence="5 6" id="KW-0472">Membrane</keyword>
<evidence type="ECO:0000256" key="2">
    <source>
        <dbReference type="ARBA" id="ARBA00022475"/>
    </source>
</evidence>
<comment type="subcellular location">
    <subcellularLocation>
        <location evidence="1">Cell membrane</location>
        <topology evidence="1">Multi-pass membrane protein</topology>
    </subcellularLocation>
</comment>
<dbReference type="PANTHER" id="PTHR47371">
    <property type="entry name" value="LIPOTEICHOIC ACID SYNTHASE"/>
    <property type="match status" value="1"/>
</dbReference>
<keyword evidence="3 6" id="KW-0812">Transmembrane</keyword>
<feature type="transmembrane region" description="Helical" evidence="6">
    <location>
        <begin position="12"/>
        <end position="34"/>
    </location>
</feature>
<feature type="transmembrane region" description="Helical" evidence="6">
    <location>
        <begin position="176"/>
        <end position="199"/>
    </location>
</feature>
<dbReference type="Proteomes" id="UP001629260">
    <property type="component" value="Unassembled WGS sequence"/>
</dbReference>
<dbReference type="InterPro" id="IPR000917">
    <property type="entry name" value="Sulfatase_N"/>
</dbReference>
<feature type="domain" description="Sulfatase N-terminal" evidence="7">
    <location>
        <begin position="275"/>
        <end position="551"/>
    </location>
</feature>
<name>A0ABW8XWN0_9FLAO</name>
<evidence type="ECO:0000256" key="5">
    <source>
        <dbReference type="ARBA" id="ARBA00023136"/>
    </source>
</evidence>
<evidence type="ECO:0000256" key="3">
    <source>
        <dbReference type="ARBA" id="ARBA00022692"/>
    </source>
</evidence>
<evidence type="ECO:0000313" key="9">
    <source>
        <dbReference type="Proteomes" id="UP001629260"/>
    </source>
</evidence>
<dbReference type="Gene3D" id="3.40.720.10">
    <property type="entry name" value="Alkaline Phosphatase, subunit A"/>
    <property type="match status" value="1"/>
</dbReference>
<evidence type="ECO:0000256" key="6">
    <source>
        <dbReference type="SAM" id="Phobius"/>
    </source>
</evidence>
<organism evidence="8 9">
    <name type="scientific">Flavobacterium plantiphilum</name>
    <dbReference type="NCBI Taxonomy" id="3163297"/>
    <lineage>
        <taxon>Bacteria</taxon>
        <taxon>Pseudomonadati</taxon>
        <taxon>Bacteroidota</taxon>
        <taxon>Flavobacteriia</taxon>
        <taxon>Flavobacteriales</taxon>
        <taxon>Flavobacteriaceae</taxon>
        <taxon>Flavobacterium</taxon>
    </lineage>
</organism>
<gene>
    <name evidence="8" type="ORF">ABS764_15725</name>
</gene>
<keyword evidence="4 6" id="KW-1133">Transmembrane helix</keyword>
<comment type="caution">
    <text evidence="8">The sequence shown here is derived from an EMBL/GenBank/DDBJ whole genome shotgun (WGS) entry which is preliminary data.</text>
</comment>
<keyword evidence="9" id="KW-1185">Reference proteome</keyword>
<evidence type="ECO:0000259" key="7">
    <source>
        <dbReference type="Pfam" id="PF00884"/>
    </source>
</evidence>
<sequence length="646" mass="75408">MQQHLRLNEYKVLLYRLSLAYLFYFISRVLFFFYNMDLLEIDSVMDFLPLCYYGLLFDTSAILYVNILFIALSILPVFKNTNQGFQKFLFYLYFVTNLLAYSTNFIDFIYYKFTFARTTIAFLSVLENETNKATLLFDFLLTYWHVWVLFVLFSSLWIYLYKKVTVKDFVPTKKKYYFGFSMVGLVLISLFTVLGIRGWQYEKKTQPINLMDANTHVKNIAHVDIVLNTPFALIRTLFSNHFSKPDFKDVNQQVILKEVVPVKQYHHNHNPITKPNVVIMILESFSREYLGAFNKNSKIPDYKSHVSFLDSLSQHSMIYTNAYANGRQSVHAMSSILAGIPSFKDAFTSSPYPKQKIESLVSVLEGQGYNTSFFHGAVNGSMGFLGFGKILGIDNYYGRTEFNDDSQFDGYWGIWDEPFLQYMKNTLDKKKTPFFATAFTLSSHEPFLLPEKYKNKFREGEMPIHKCVEYTDFALKRFFDEAKKEPWFSNTIFVFVADHCNKPYYDEYKKPVNRFAIPIMIYKPNSDLVGVDNDLAQQIDIYPTILDLIGYSKPFRSWGKSLFDKTSVKPFVINSTGSIYQFSRGNYICTFDGEKAVGFYHKDDKELKNNLIGKRNAEMNAIELKCKAFIQDYMERVIDKKLATIQ</sequence>